<comment type="similarity">
    <text evidence="1">Belongs to the SecB family.</text>
</comment>
<evidence type="ECO:0000313" key="3">
    <source>
        <dbReference type="Proteomes" id="UP000254924"/>
    </source>
</evidence>
<dbReference type="PANTHER" id="PTHR36918:SF1">
    <property type="entry name" value="PROTEIN-EXPORT PROTEIN SECB"/>
    <property type="match status" value="1"/>
</dbReference>
<evidence type="ECO:0000313" key="2">
    <source>
        <dbReference type="EMBL" id="SUN58182.1"/>
    </source>
</evidence>
<dbReference type="SUPFAM" id="SSF54611">
    <property type="entry name" value="SecB-like"/>
    <property type="match status" value="1"/>
</dbReference>
<dbReference type="AlphaFoldDB" id="A0A380K2C2"/>
<evidence type="ECO:0000256" key="1">
    <source>
        <dbReference type="ARBA" id="ARBA00009990"/>
    </source>
</evidence>
<dbReference type="Proteomes" id="UP000254924">
    <property type="component" value="Unassembled WGS sequence"/>
</dbReference>
<organism evidence="2 3">
    <name type="scientific">Streptococcus hyointestinalis</name>
    <dbReference type="NCBI Taxonomy" id="1337"/>
    <lineage>
        <taxon>Bacteria</taxon>
        <taxon>Bacillati</taxon>
        <taxon>Bacillota</taxon>
        <taxon>Bacilli</taxon>
        <taxon>Lactobacillales</taxon>
        <taxon>Streptococcaceae</taxon>
        <taxon>Streptococcus</taxon>
    </lineage>
</organism>
<dbReference type="PANTHER" id="PTHR36918">
    <property type="match status" value="1"/>
</dbReference>
<dbReference type="Pfam" id="PF02556">
    <property type="entry name" value="SecB"/>
    <property type="match status" value="1"/>
</dbReference>
<gene>
    <name evidence="2" type="ORF">NCTC12224_00208</name>
</gene>
<proteinExistence type="inferred from homology"/>
<dbReference type="InterPro" id="IPR035958">
    <property type="entry name" value="SecB-like_sf"/>
</dbReference>
<keyword evidence="3" id="KW-1185">Reference proteome</keyword>
<protein>
    <submittedName>
        <fullName evidence="2">Preprotein translocase subunit SecB</fullName>
    </submittedName>
</protein>
<dbReference type="GO" id="GO:0015031">
    <property type="term" value="P:protein transport"/>
    <property type="evidence" value="ECO:0007669"/>
    <property type="project" value="InterPro"/>
</dbReference>
<name>A0A380K2C2_9STRE</name>
<dbReference type="InterPro" id="IPR003708">
    <property type="entry name" value="SecB"/>
</dbReference>
<dbReference type="GO" id="GO:0051262">
    <property type="term" value="P:protein tetramerization"/>
    <property type="evidence" value="ECO:0007669"/>
    <property type="project" value="InterPro"/>
</dbReference>
<accession>A0A380K2C2</accession>
<dbReference type="Gene3D" id="3.10.420.10">
    <property type="entry name" value="SecB-like"/>
    <property type="match status" value="1"/>
</dbReference>
<reference evidence="2 3" key="1">
    <citation type="submission" date="2018-06" db="EMBL/GenBank/DDBJ databases">
        <authorList>
            <consortium name="Pathogen Informatics"/>
            <person name="Doyle S."/>
        </authorList>
    </citation>
    <scope>NUCLEOTIDE SEQUENCE [LARGE SCALE GENOMIC DNA]</scope>
    <source>
        <strain evidence="2 3">NCTC12224</strain>
    </source>
</reference>
<dbReference type="EMBL" id="UHFN01000002">
    <property type="protein sequence ID" value="SUN58182.1"/>
    <property type="molecule type" value="Genomic_DNA"/>
</dbReference>
<dbReference type="GO" id="GO:0051082">
    <property type="term" value="F:unfolded protein binding"/>
    <property type="evidence" value="ECO:0007669"/>
    <property type="project" value="InterPro"/>
</dbReference>
<sequence>MAVIEFINYVIDKSYYCVNDAFEYSNDKLNMPVSFGAEVGIDKIEEKAYVIINLNLGDLENTDKTKVPFICNVSIRGIFSYKAKDFNADSDLKNFLGKNAVAILYPYLRSYVSTITSLGNQFPAYTLPVMNFADTIQENDLITYVGFDD</sequence>